<dbReference type="GO" id="GO:0016757">
    <property type="term" value="F:glycosyltransferase activity"/>
    <property type="evidence" value="ECO:0007669"/>
    <property type="project" value="InterPro"/>
</dbReference>
<dbReference type="Proteomes" id="UP000886883">
    <property type="component" value="Unassembled WGS sequence"/>
</dbReference>
<organism evidence="2 3">
    <name type="scientific">Candidatus Eisenbergiella merdigallinarum</name>
    <dbReference type="NCBI Taxonomy" id="2838552"/>
    <lineage>
        <taxon>Bacteria</taxon>
        <taxon>Bacillati</taxon>
        <taxon>Bacillota</taxon>
        <taxon>Clostridia</taxon>
        <taxon>Lachnospirales</taxon>
        <taxon>Lachnospiraceae</taxon>
        <taxon>Eisenbergiella</taxon>
    </lineage>
</organism>
<evidence type="ECO:0000313" key="2">
    <source>
        <dbReference type="EMBL" id="HJB92101.1"/>
    </source>
</evidence>
<dbReference type="SUPFAM" id="SSF53756">
    <property type="entry name" value="UDP-Glycosyltransferase/glycogen phosphorylase"/>
    <property type="match status" value="1"/>
</dbReference>
<dbReference type="Pfam" id="PF00534">
    <property type="entry name" value="Glycos_transf_1"/>
    <property type="match status" value="1"/>
</dbReference>
<evidence type="ECO:0000313" key="3">
    <source>
        <dbReference type="Proteomes" id="UP000886883"/>
    </source>
</evidence>
<reference evidence="2" key="2">
    <citation type="submission" date="2021-04" db="EMBL/GenBank/DDBJ databases">
        <authorList>
            <person name="Gilroy R."/>
        </authorList>
    </citation>
    <scope>NUCLEOTIDE SEQUENCE</scope>
    <source>
        <strain evidence="2">USAMLcec3-2134</strain>
    </source>
</reference>
<proteinExistence type="predicted"/>
<name>A0A9D2MUB3_9FIRM</name>
<gene>
    <name evidence="2" type="ORF">H9763_11645</name>
</gene>
<comment type="caution">
    <text evidence="2">The sequence shown here is derived from an EMBL/GenBank/DDBJ whole genome shotgun (WGS) entry which is preliminary data.</text>
</comment>
<dbReference type="InterPro" id="IPR050194">
    <property type="entry name" value="Glycosyltransferase_grp1"/>
</dbReference>
<dbReference type="AlphaFoldDB" id="A0A9D2MUB3"/>
<sequence>MSEKKRMAIIAYLDYFSWSKGGMLNYVKNILPYLEKHYEIDLWGCSVDNKKLNPVIINGKNYEVNIFGQAKTTRKIVPNYLRAIIGIWKNSNKIENQNYDMLYFHSAPLCLFYCLRVAKRKSTIINHQHGLTLLESSANPFKLIQMAASKVSDINLINADLISIKEWENQCAIPFGKCIQALGQVDETVFFPENCYPDEKKEKFVTLGRITEAKNPIRVLECFKKYHNSYNKNSMLIFIGDGDQRTKLEKLVKRNKIEDYVEITGFISAEKVAEKLQNAKAMLMFSKGEGCSLAVAEAMACGVPVIGFDVPGVRGQIKNGETGRLLPYDSSEEEIAEAMEYCVRNESALKEKSLQEAGKYYSSVVADGIIRAIDGYIRER</sequence>
<protein>
    <submittedName>
        <fullName evidence="2">Glycosyltransferase family 4 protein</fullName>
    </submittedName>
</protein>
<dbReference type="InterPro" id="IPR001296">
    <property type="entry name" value="Glyco_trans_1"/>
</dbReference>
<accession>A0A9D2MUB3</accession>
<dbReference type="Gene3D" id="3.40.50.2000">
    <property type="entry name" value="Glycogen Phosphorylase B"/>
    <property type="match status" value="2"/>
</dbReference>
<feature type="domain" description="Glycosyl transferase family 1" evidence="1">
    <location>
        <begin position="198"/>
        <end position="357"/>
    </location>
</feature>
<dbReference type="CDD" id="cd03801">
    <property type="entry name" value="GT4_PimA-like"/>
    <property type="match status" value="1"/>
</dbReference>
<dbReference type="PANTHER" id="PTHR45947:SF3">
    <property type="entry name" value="SULFOQUINOVOSYL TRANSFERASE SQD2"/>
    <property type="match status" value="1"/>
</dbReference>
<dbReference type="PANTHER" id="PTHR45947">
    <property type="entry name" value="SULFOQUINOVOSYL TRANSFERASE SQD2"/>
    <property type="match status" value="1"/>
</dbReference>
<evidence type="ECO:0000259" key="1">
    <source>
        <dbReference type="Pfam" id="PF00534"/>
    </source>
</evidence>
<reference evidence="2" key="1">
    <citation type="journal article" date="2021" name="PeerJ">
        <title>Extensive microbial diversity within the chicken gut microbiome revealed by metagenomics and culture.</title>
        <authorList>
            <person name="Gilroy R."/>
            <person name="Ravi A."/>
            <person name="Getino M."/>
            <person name="Pursley I."/>
            <person name="Horton D.L."/>
            <person name="Alikhan N.F."/>
            <person name="Baker D."/>
            <person name="Gharbi K."/>
            <person name="Hall N."/>
            <person name="Watson M."/>
            <person name="Adriaenssens E.M."/>
            <person name="Foster-Nyarko E."/>
            <person name="Jarju S."/>
            <person name="Secka A."/>
            <person name="Antonio M."/>
            <person name="Oren A."/>
            <person name="Chaudhuri R.R."/>
            <person name="La Ragione R."/>
            <person name="Hildebrand F."/>
            <person name="Pallen M.J."/>
        </authorList>
    </citation>
    <scope>NUCLEOTIDE SEQUENCE</scope>
    <source>
        <strain evidence="2">USAMLcec3-2134</strain>
    </source>
</reference>
<dbReference type="EMBL" id="DWXE01000043">
    <property type="protein sequence ID" value="HJB92101.1"/>
    <property type="molecule type" value="Genomic_DNA"/>
</dbReference>